<proteinExistence type="predicted"/>
<dbReference type="GO" id="GO:0005886">
    <property type="term" value="C:plasma membrane"/>
    <property type="evidence" value="ECO:0007669"/>
    <property type="project" value="TreeGrafter"/>
</dbReference>
<feature type="transmembrane region" description="Helical" evidence="1">
    <location>
        <begin position="82"/>
        <end position="100"/>
    </location>
</feature>
<reference evidence="2" key="1">
    <citation type="submission" date="2021-04" db="EMBL/GenBank/DDBJ databases">
        <title>Phylogenetic analysis of Acidobacteriaceae.</title>
        <authorList>
            <person name="Qiu L."/>
            <person name="Zhang Q."/>
        </authorList>
    </citation>
    <scope>NUCLEOTIDE SEQUENCE</scope>
    <source>
        <strain evidence="2">DSM 25168</strain>
    </source>
</reference>
<dbReference type="InterPro" id="IPR008523">
    <property type="entry name" value="DUF805"/>
</dbReference>
<name>A0A9J7BNT3_9BACT</name>
<dbReference type="EMBL" id="CP093313">
    <property type="protein sequence ID" value="UWZ83410.1"/>
    <property type="molecule type" value="Genomic_DNA"/>
</dbReference>
<gene>
    <name evidence="2" type="ORF">MOP44_22940</name>
</gene>
<feature type="transmembrane region" description="Helical" evidence="1">
    <location>
        <begin position="50"/>
        <end position="70"/>
    </location>
</feature>
<dbReference type="KEGG" id="orp:MOP44_22940"/>
<keyword evidence="3" id="KW-1185">Reference proteome</keyword>
<keyword evidence="1" id="KW-1133">Transmembrane helix</keyword>
<sequence>MDWYMLVWRRFAEFNGRSRRSEYWMFALFNCIIFFALCVAAVALGKAGVIFWGVCALYWLAAIIPTIAVGVRRLHDIGMNGLWLLLAFVPLGNLVLLVFFCLDSTPGPNQYGPNPKGIETAIVAS</sequence>
<keyword evidence="1" id="KW-0472">Membrane</keyword>
<organism evidence="2 3">
    <name type="scientific">Occallatibacter riparius</name>
    <dbReference type="NCBI Taxonomy" id="1002689"/>
    <lineage>
        <taxon>Bacteria</taxon>
        <taxon>Pseudomonadati</taxon>
        <taxon>Acidobacteriota</taxon>
        <taxon>Terriglobia</taxon>
        <taxon>Terriglobales</taxon>
        <taxon>Acidobacteriaceae</taxon>
        <taxon>Occallatibacter</taxon>
    </lineage>
</organism>
<dbReference type="PANTHER" id="PTHR34980">
    <property type="entry name" value="INNER MEMBRANE PROTEIN-RELATED-RELATED"/>
    <property type="match status" value="1"/>
</dbReference>
<dbReference type="RefSeq" id="WP_260792745.1">
    <property type="nucleotide sequence ID" value="NZ_CP093313.1"/>
</dbReference>
<dbReference type="Pfam" id="PF05656">
    <property type="entry name" value="DUF805"/>
    <property type="match status" value="1"/>
</dbReference>
<dbReference type="PANTHER" id="PTHR34980:SF2">
    <property type="entry name" value="INNER MEMBRANE PROTEIN YHAH-RELATED"/>
    <property type="match status" value="1"/>
</dbReference>
<keyword evidence="1" id="KW-0812">Transmembrane</keyword>
<dbReference type="Proteomes" id="UP001059380">
    <property type="component" value="Chromosome"/>
</dbReference>
<accession>A0A9J7BNT3</accession>
<evidence type="ECO:0000313" key="3">
    <source>
        <dbReference type="Proteomes" id="UP001059380"/>
    </source>
</evidence>
<feature type="transmembrane region" description="Helical" evidence="1">
    <location>
        <begin position="23"/>
        <end position="44"/>
    </location>
</feature>
<protein>
    <submittedName>
        <fullName evidence="2">DUF805 domain-containing protein</fullName>
    </submittedName>
</protein>
<evidence type="ECO:0000256" key="1">
    <source>
        <dbReference type="SAM" id="Phobius"/>
    </source>
</evidence>
<dbReference type="AlphaFoldDB" id="A0A9J7BNT3"/>
<evidence type="ECO:0000313" key="2">
    <source>
        <dbReference type="EMBL" id="UWZ83410.1"/>
    </source>
</evidence>